<proteinExistence type="inferred from homology"/>
<dbReference type="CDD" id="cd08471">
    <property type="entry name" value="PBP2_CrgA_like_2"/>
    <property type="match status" value="1"/>
</dbReference>
<dbReference type="InterPro" id="IPR005119">
    <property type="entry name" value="LysR_subst-bd"/>
</dbReference>
<dbReference type="Proteomes" id="UP001057520">
    <property type="component" value="Chromosome"/>
</dbReference>
<dbReference type="Pfam" id="PF03466">
    <property type="entry name" value="LysR_substrate"/>
    <property type="match status" value="1"/>
</dbReference>
<evidence type="ECO:0000313" key="6">
    <source>
        <dbReference type="EMBL" id="USQ94141.1"/>
    </source>
</evidence>
<reference evidence="6 7" key="1">
    <citation type="submission" date="2022-04" db="EMBL/GenBank/DDBJ databases">
        <title>Genome sequence of soybean root-associated Caulobacter segnis RL271.</title>
        <authorList>
            <person name="Longley R."/>
            <person name="Bonito G."/>
            <person name="Trigodet F."/>
            <person name="Crosson S."/>
            <person name="Fiebig A."/>
        </authorList>
    </citation>
    <scope>NUCLEOTIDE SEQUENCE [LARGE SCALE GENOMIC DNA]</scope>
    <source>
        <strain evidence="6 7">RL271</strain>
    </source>
</reference>
<dbReference type="PANTHER" id="PTHR30537">
    <property type="entry name" value="HTH-TYPE TRANSCRIPTIONAL REGULATOR"/>
    <property type="match status" value="1"/>
</dbReference>
<comment type="similarity">
    <text evidence="1">Belongs to the LysR transcriptional regulatory family.</text>
</comment>
<dbReference type="PANTHER" id="PTHR30537:SF5">
    <property type="entry name" value="HTH-TYPE TRANSCRIPTIONAL ACTIVATOR TTDR-RELATED"/>
    <property type="match status" value="1"/>
</dbReference>
<dbReference type="Gene3D" id="3.40.190.290">
    <property type="match status" value="1"/>
</dbReference>
<dbReference type="Gene3D" id="1.10.10.10">
    <property type="entry name" value="Winged helix-like DNA-binding domain superfamily/Winged helix DNA-binding domain"/>
    <property type="match status" value="1"/>
</dbReference>
<keyword evidence="2" id="KW-0805">Transcription regulation</keyword>
<keyword evidence="7" id="KW-1185">Reference proteome</keyword>
<dbReference type="InterPro" id="IPR058163">
    <property type="entry name" value="LysR-type_TF_proteobact-type"/>
</dbReference>
<evidence type="ECO:0000259" key="5">
    <source>
        <dbReference type="PROSITE" id="PS50931"/>
    </source>
</evidence>
<dbReference type="PROSITE" id="PS50931">
    <property type="entry name" value="HTH_LYSR"/>
    <property type="match status" value="1"/>
</dbReference>
<feature type="domain" description="HTH lysR-type" evidence="5">
    <location>
        <begin position="1"/>
        <end position="59"/>
    </location>
</feature>
<dbReference type="Pfam" id="PF00126">
    <property type="entry name" value="HTH_1"/>
    <property type="match status" value="1"/>
</dbReference>
<evidence type="ECO:0000256" key="3">
    <source>
        <dbReference type="ARBA" id="ARBA00023125"/>
    </source>
</evidence>
<dbReference type="InterPro" id="IPR000847">
    <property type="entry name" value="LysR_HTH_N"/>
</dbReference>
<dbReference type="SUPFAM" id="SSF53850">
    <property type="entry name" value="Periplasmic binding protein-like II"/>
    <property type="match status" value="1"/>
</dbReference>
<dbReference type="InterPro" id="IPR036388">
    <property type="entry name" value="WH-like_DNA-bd_sf"/>
</dbReference>
<evidence type="ECO:0000313" key="7">
    <source>
        <dbReference type="Proteomes" id="UP001057520"/>
    </source>
</evidence>
<name>A0ABY4ZN58_9CAUL</name>
<dbReference type="EMBL" id="CP096040">
    <property type="protein sequence ID" value="USQ94141.1"/>
    <property type="molecule type" value="Genomic_DNA"/>
</dbReference>
<evidence type="ECO:0000256" key="4">
    <source>
        <dbReference type="ARBA" id="ARBA00023163"/>
    </source>
</evidence>
<protein>
    <submittedName>
        <fullName evidence="6">LysR family transcriptional regulator</fullName>
    </submittedName>
</protein>
<dbReference type="InterPro" id="IPR036390">
    <property type="entry name" value="WH_DNA-bd_sf"/>
</dbReference>
<sequence length="299" mass="32339">MDRLDELSLLVAVIDAGGLAAAGRRLRRSPAAMTRALAALEERAGARLIERTTRRLAPTEAGRELADRARRLLADYEAALETSAPDAVRGLLRVTGPTVFGGRHLAPIVNAFLDQHPDVRADVTLHDRNLDLIDSELHVALRIGALADSSLVSRRVGAIRRVTIASPDYLARFGEPKTPADLARHQTVLTTAVSATPEWRFEAGGRPRAVRLDPRLRVNDVEAALAAVLAGQGIGRALSYQVADELAAGRLVRLLPDFEPPPLPVQLLTAGGRFMAPLVRAFLDFAAPRLERLAVLRET</sequence>
<evidence type="ECO:0000256" key="1">
    <source>
        <dbReference type="ARBA" id="ARBA00009437"/>
    </source>
</evidence>
<accession>A0ABY4ZN58</accession>
<keyword evidence="4" id="KW-0804">Transcription</keyword>
<evidence type="ECO:0000256" key="2">
    <source>
        <dbReference type="ARBA" id="ARBA00023015"/>
    </source>
</evidence>
<dbReference type="SUPFAM" id="SSF46785">
    <property type="entry name" value="Winged helix' DNA-binding domain"/>
    <property type="match status" value="1"/>
</dbReference>
<organism evidence="6 7">
    <name type="scientific">Caulobacter segnis</name>
    <dbReference type="NCBI Taxonomy" id="88688"/>
    <lineage>
        <taxon>Bacteria</taxon>
        <taxon>Pseudomonadati</taxon>
        <taxon>Pseudomonadota</taxon>
        <taxon>Alphaproteobacteria</taxon>
        <taxon>Caulobacterales</taxon>
        <taxon>Caulobacteraceae</taxon>
        <taxon>Caulobacter</taxon>
    </lineage>
</organism>
<gene>
    <name evidence="6" type="ORF">MZV50_16180</name>
</gene>
<keyword evidence="3" id="KW-0238">DNA-binding</keyword>